<gene>
    <name evidence="1" type="ORF">GCM10011532_32840</name>
</gene>
<name>A0ABQ1WUR9_9FLAO</name>
<evidence type="ECO:0008006" key="3">
    <source>
        <dbReference type="Google" id="ProtNLM"/>
    </source>
</evidence>
<keyword evidence="2" id="KW-1185">Reference proteome</keyword>
<evidence type="ECO:0000313" key="1">
    <source>
        <dbReference type="EMBL" id="GGG46401.1"/>
    </source>
</evidence>
<protein>
    <recommendedName>
        <fullName evidence="3">Apea-like HEPN domain-containing protein</fullName>
    </recommendedName>
</protein>
<evidence type="ECO:0000313" key="2">
    <source>
        <dbReference type="Proteomes" id="UP000605733"/>
    </source>
</evidence>
<reference evidence="2" key="1">
    <citation type="journal article" date="2019" name="Int. J. Syst. Evol. Microbiol.">
        <title>The Global Catalogue of Microorganisms (GCM) 10K type strain sequencing project: providing services to taxonomists for standard genome sequencing and annotation.</title>
        <authorList>
            <consortium name="The Broad Institute Genomics Platform"/>
            <consortium name="The Broad Institute Genome Sequencing Center for Infectious Disease"/>
            <person name="Wu L."/>
            <person name="Ma J."/>
        </authorList>
    </citation>
    <scope>NUCLEOTIDE SEQUENCE [LARGE SCALE GENOMIC DNA]</scope>
    <source>
        <strain evidence="2">CGMCC 1.15422</strain>
    </source>
</reference>
<dbReference type="Proteomes" id="UP000605733">
    <property type="component" value="Unassembled WGS sequence"/>
</dbReference>
<proteinExistence type="predicted"/>
<dbReference type="EMBL" id="BMIX01000013">
    <property type="protein sequence ID" value="GGG46401.1"/>
    <property type="molecule type" value="Genomic_DNA"/>
</dbReference>
<dbReference type="RefSeq" id="WP_011708774.1">
    <property type="nucleotide sequence ID" value="NZ_BMIX01000013.1"/>
</dbReference>
<comment type="caution">
    <text evidence="1">The sequence shown here is derived from an EMBL/GenBank/DDBJ whole genome shotgun (WGS) entry which is preliminary data.</text>
</comment>
<sequence length="326" mass="38439">MSDFNIEKLRNVVLQYKLPIAFDILNSTEPEDKGEPYLIQIDSIPALIKTKRIYDFRWKDGFDMAEFSKTDEDRSGILSHSIVQIWFDEQMFNSGKIDKKIISIIPDQFIDLSIEYLNKFINIYRRVSDQFWIRNIVKKDIFSYQYFLIDKNENQQSIFKMATKGGVYFNGGKEFELEENKDILIRNTLLENYYGFKDEMVALMLDNFHLGRFNLALIQGATLFENFIYSELKKKLSNTKLDKIKKKDDCGCLVGISEICKRGIKEYFDFDFGATQEWKDIQKYMLRPRNKIVHGEILKNIEKDDCERGLIAVKKGEKLLKSEVFK</sequence>
<accession>A0ABQ1WUR9</accession>
<organism evidence="1 2">
    <name type="scientific">Christiangramia forsetii</name>
    <dbReference type="NCBI Taxonomy" id="411153"/>
    <lineage>
        <taxon>Bacteria</taxon>
        <taxon>Pseudomonadati</taxon>
        <taxon>Bacteroidota</taxon>
        <taxon>Flavobacteriia</taxon>
        <taxon>Flavobacteriales</taxon>
        <taxon>Flavobacteriaceae</taxon>
        <taxon>Christiangramia</taxon>
    </lineage>
</organism>